<dbReference type="PANTHER" id="PTHR11145">
    <property type="entry name" value="BTB/POZ DOMAIN-CONTAINING ADAPTER FOR CUL3-MEDIATED RHOA DEGRADATION PROTEIN FAMILY MEMBER"/>
    <property type="match status" value="1"/>
</dbReference>
<dbReference type="EMBL" id="BX284603">
    <property type="protein sequence ID" value="CAA84696.2"/>
    <property type="molecule type" value="Genomic_DNA"/>
</dbReference>
<dbReference type="OMA" id="SMLKTMF"/>
<dbReference type="GO" id="GO:0051260">
    <property type="term" value="P:protein homooligomerization"/>
    <property type="evidence" value="ECO:0007669"/>
    <property type="project" value="InterPro"/>
</dbReference>
<dbReference type="DIP" id="DIP-27303N"/>
<feature type="domain" description="BTB" evidence="1">
    <location>
        <begin position="5"/>
        <end position="73"/>
    </location>
</feature>
<dbReference type="HOGENOM" id="CLU_086154_0_0_1"/>
<dbReference type="SMART" id="SM00225">
    <property type="entry name" value="BTB"/>
    <property type="match status" value="1"/>
</dbReference>
<dbReference type="AGR" id="WB:WBGene00008425"/>
<comment type="interaction">
    <interactant intactId="EBI-326795">
        <id>Q18986</id>
    </interactant>
    <interactant intactId="EBI-593075">
        <id>Q17391</id>
        <label>cul-3</label>
    </interactant>
    <organismsDiffer>false</organismsDiffer>
    <experiments>2</experiments>
</comment>
<dbReference type="PANTHER" id="PTHR11145:SF8">
    <property type="entry name" value="RE57120P"/>
    <property type="match status" value="1"/>
</dbReference>
<dbReference type="eggNOG" id="KOG2716">
    <property type="taxonomic scope" value="Eukaryota"/>
</dbReference>
<dbReference type="Bgee" id="WBGene00008425">
    <property type="expression patterns" value="Expressed in larva and 2 other cell types or tissues"/>
</dbReference>
<evidence type="ECO:0000313" key="2">
    <source>
        <dbReference type="EMBL" id="CAA84696.2"/>
    </source>
</evidence>
<dbReference type="SMR" id="Q18986"/>
<dbReference type="Gene3D" id="3.30.710.10">
    <property type="entry name" value="Potassium Channel Kv1.1, Chain A"/>
    <property type="match status" value="1"/>
</dbReference>
<dbReference type="UCSC" id="D2045.8">
    <property type="organism name" value="c. elegans"/>
</dbReference>
<dbReference type="PaxDb" id="6239-D2045.8"/>
<dbReference type="OrthoDB" id="2414723at2759"/>
<dbReference type="PRO" id="PR:Q18986"/>
<dbReference type="CTD" id="176468"/>
<proteinExistence type="evidence at protein level"/>
<dbReference type="WormBase" id="D2045.8">
    <property type="protein sequence ID" value="CE44941"/>
    <property type="gene ID" value="WBGene00008425"/>
    <property type="gene designation" value="agns-1"/>
</dbReference>
<dbReference type="Pfam" id="PF02214">
    <property type="entry name" value="BTB_2"/>
    <property type="match status" value="1"/>
</dbReference>
<dbReference type="SUPFAM" id="SSF54695">
    <property type="entry name" value="POZ domain"/>
    <property type="match status" value="1"/>
</dbReference>
<dbReference type="InParanoid" id="Q18986"/>
<dbReference type="PROSITE" id="PS50097">
    <property type="entry name" value="BTB"/>
    <property type="match status" value="1"/>
</dbReference>
<name>Q18986_CAEEL</name>
<gene>
    <name evidence="2 4" type="primary">agns-1</name>
    <name evidence="2" type="ORF">CELE_D2045.8</name>
    <name evidence="4" type="ORF">D2045.8</name>
</gene>
<protein>
    <submittedName>
        <fullName evidence="2">BTB domain-containing protein</fullName>
    </submittedName>
</protein>
<dbReference type="IntAct" id="Q18986">
    <property type="interactions" value="3"/>
</dbReference>
<organism evidence="2 3">
    <name type="scientific">Caenorhabditis elegans</name>
    <dbReference type="NCBI Taxonomy" id="6239"/>
    <lineage>
        <taxon>Eukaryota</taxon>
        <taxon>Metazoa</taxon>
        <taxon>Ecdysozoa</taxon>
        <taxon>Nematoda</taxon>
        <taxon>Chromadorea</taxon>
        <taxon>Rhabditida</taxon>
        <taxon>Rhabditina</taxon>
        <taxon>Rhabditomorpha</taxon>
        <taxon>Rhabditoidea</taxon>
        <taxon>Rhabditidae</taxon>
        <taxon>Peloderinae</taxon>
        <taxon>Caenorhabditis</taxon>
    </lineage>
</organism>
<sequence length="238" mass="27710">MEPSTIVKLDVGGKIFKTTIFTLCKHDSMLKTMFCTDVPVTKNEEGSVFIDRDSKHFRLILNFLRDGQIALPDSDREVREVLAEASYFLLDPLIELCGERLEQSLNPYYHLVSTVLEARKIIFATEKPIVVLRLPVYIATSGNQSYYFSETKFRELSEEYHKHVAFILITEPEFNEDCSWSFFLRAKKITARIKGPMDCNLVEECMQKLLKDAEKRRRGTKSFFNEIPMELVEHEELH</sequence>
<evidence type="ECO:0000259" key="1">
    <source>
        <dbReference type="PROSITE" id="PS50097"/>
    </source>
</evidence>
<dbReference type="FunCoup" id="Q18986">
    <property type="interactions" value="1488"/>
</dbReference>
<dbReference type="InterPro" id="IPR045068">
    <property type="entry name" value="BACURD1-3"/>
</dbReference>
<dbReference type="AlphaFoldDB" id="Q18986"/>
<keyword evidence="3" id="KW-1185">Reference proteome</keyword>
<evidence type="ECO:0000313" key="3">
    <source>
        <dbReference type="Proteomes" id="UP000001940"/>
    </source>
</evidence>
<evidence type="ECO:0007829" key="5">
    <source>
        <dbReference type="PeptideAtlas" id="Q18986"/>
    </source>
</evidence>
<reference evidence="2 3" key="1">
    <citation type="journal article" date="1998" name="Science">
        <title>Genome sequence of the nematode C. elegans: a platform for investigating biology.</title>
        <authorList>
            <consortium name="The C. elegans sequencing consortium"/>
            <person name="Sulson J.E."/>
            <person name="Waterston R."/>
        </authorList>
    </citation>
    <scope>NUCLEOTIDE SEQUENCE [LARGE SCALE GENOMIC DNA]</scope>
    <source>
        <strain evidence="2 3">Bristol N2</strain>
    </source>
</reference>
<dbReference type="InterPro" id="IPR003131">
    <property type="entry name" value="T1-type_BTB"/>
</dbReference>
<dbReference type="InterPro" id="IPR000210">
    <property type="entry name" value="BTB/POZ_dom"/>
</dbReference>
<dbReference type="PhylomeDB" id="Q18986"/>
<keyword evidence="5" id="KW-1267">Proteomics identification</keyword>
<dbReference type="KEGG" id="cel:CELE_D2045.8"/>
<dbReference type="Proteomes" id="UP000001940">
    <property type="component" value="Chromosome III"/>
</dbReference>
<dbReference type="PeptideAtlas" id="Q18986"/>
<dbReference type="InterPro" id="IPR011333">
    <property type="entry name" value="SKP1/BTB/POZ_sf"/>
</dbReference>
<accession>Q18986</accession>
<evidence type="ECO:0000313" key="4">
    <source>
        <dbReference type="WormBase" id="D2045.8"/>
    </source>
</evidence>